<evidence type="ECO:0000259" key="21">
    <source>
        <dbReference type="PROSITE" id="PS51385"/>
    </source>
</evidence>
<dbReference type="EC" id="4.2.1.136" evidence="19"/>
<feature type="binding site" evidence="17">
    <location>
        <position position="389"/>
    </location>
    <ligand>
        <name>(6S)-NADPHX</name>
        <dbReference type="ChEBI" id="CHEBI:64076"/>
    </ligand>
</feature>
<evidence type="ECO:0000256" key="5">
    <source>
        <dbReference type="ARBA" id="ARBA00022723"/>
    </source>
</evidence>
<evidence type="ECO:0000259" key="20">
    <source>
        <dbReference type="PROSITE" id="PS51383"/>
    </source>
</evidence>
<evidence type="ECO:0000313" key="22">
    <source>
        <dbReference type="EMBL" id="TVT41459.1"/>
    </source>
</evidence>
<comment type="catalytic activity">
    <reaction evidence="2 18 19">
        <text>(6R)-NADPHX = (6S)-NADPHX</text>
        <dbReference type="Rhea" id="RHEA:32227"/>
        <dbReference type="ChEBI" id="CHEBI:64076"/>
        <dbReference type="ChEBI" id="CHEBI:64077"/>
        <dbReference type="EC" id="5.1.99.6"/>
    </reaction>
</comment>
<feature type="binding site" evidence="17">
    <location>
        <position position="454"/>
    </location>
    <ligand>
        <name>(6S)-NADPHX</name>
        <dbReference type="ChEBI" id="CHEBI:64076"/>
    </ligand>
</feature>
<keyword evidence="5 18" id="KW-0479">Metal-binding</keyword>
<organism evidence="22 23">
    <name type="scientific">Hymenobacter setariae</name>
    <dbReference type="NCBI Taxonomy" id="2594794"/>
    <lineage>
        <taxon>Bacteria</taxon>
        <taxon>Pseudomonadati</taxon>
        <taxon>Bacteroidota</taxon>
        <taxon>Cytophagia</taxon>
        <taxon>Cytophagales</taxon>
        <taxon>Hymenobacteraceae</taxon>
        <taxon>Hymenobacter</taxon>
    </lineage>
</organism>
<keyword evidence="12 17" id="KW-0456">Lyase</keyword>
<comment type="subunit">
    <text evidence="17">Homotetramer.</text>
</comment>
<comment type="caution">
    <text evidence="22">The sequence shown here is derived from an EMBL/GenBank/DDBJ whole genome shotgun (WGS) entry which is preliminary data.</text>
</comment>
<dbReference type="HAMAP" id="MF_01965">
    <property type="entry name" value="NADHX_dehydratase"/>
    <property type="match status" value="1"/>
</dbReference>
<evidence type="ECO:0000256" key="16">
    <source>
        <dbReference type="ARBA" id="ARBA00049209"/>
    </source>
</evidence>
<dbReference type="AlphaFoldDB" id="A0A558BY86"/>
<gene>
    <name evidence="17" type="primary">nnrD</name>
    <name evidence="18" type="synonym">nnrE</name>
    <name evidence="22" type="ORF">FNT36_08445</name>
</gene>
<dbReference type="GO" id="GO:0052856">
    <property type="term" value="F:NAD(P)HX epimerase activity"/>
    <property type="evidence" value="ECO:0007669"/>
    <property type="project" value="UniProtKB-UniRule"/>
</dbReference>
<dbReference type="NCBIfam" id="TIGR00196">
    <property type="entry name" value="yjeF_cterm"/>
    <property type="match status" value="1"/>
</dbReference>
<evidence type="ECO:0000256" key="13">
    <source>
        <dbReference type="ARBA" id="ARBA00023268"/>
    </source>
</evidence>
<feature type="binding site" evidence="18">
    <location>
        <position position="124"/>
    </location>
    <ligand>
        <name>K(+)</name>
        <dbReference type="ChEBI" id="CHEBI:29103"/>
    </ligand>
</feature>
<feature type="binding site" evidence="18">
    <location>
        <begin position="128"/>
        <end position="134"/>
    </location>
    <ligand>
        <name>(6S)-NADPHX</name>
        <dbReference type="ChEBI" id="CHEBI:64076"/>
    </ligand>
</feature>
<dbReference type="InterPro" id="IPR029056">
    <property type="entry name" value="Ribokinase-like"/>
</dbReference>
<keyword evidence="6 17" id="KW-0547">Nucleotide-binding</keyword>
<evidence type="ECO:0000256" key="14">
    <source>
        <dbReference type="ARBA" id="ARBA00025153"/>
    </source>
</evidence>
<feature type="binding site" evidence="18">
    <location>
        <position position="160"/>
    </location>
    <ligand>
        <name>K(+)</name>
        <dbReference type="ChEBI" id="CHEBI:29103"/>
    </ligand>
</feature>
<evidence type="ECO:0000256" key="19">
    <source>
        <dbReference type="PIRNR" id="PIRNR017184"/>
    </source>
</evidence>
<dbReference type="GO" id="GO:0110051">
    <property type="term" value="P:metabolite repair"/>
    <property type="evidence" value="ECO:0007669"/>
    <property type="project" value="TreeGrafter"/>
</dbReference>
<dbReference type="Proteomes" id="UP000317624">
    <property type="component" value="Unassembled WGS sequence"/>
</dbReference>
<dbReference type="GO" id="GO:0046872">
    <property type="term" value="F:metal ion binding"/>
    <property type="evidence" value="ECO:0007669"/>
    <property type="project" value="UniProtKB-UniRule"/>
</dbReference>
<evidence type="ECO:0000256" key="10">
    <source>
        <dbReference type="ARBA" id="ARBA00023027"/>
    </source>
</evidence>
<accession>A0A558BY86</accession>
<dbReference type="PIRSF" id="PIRSF017184">
    <property type="entry name" value="Nnr"/>
    <property type="match status" value="1"/>
</dbReference>
<keyword evidence="7 17" id="KW-0067">ATP-binding</keyword>
<sequence length="520" mass="55749">MKLLSAAQIRELDQATIREQRTTSTELMERAATAVAEWLLSHYDPHTATDVLLLCGPGNNGGDGLALARLLYYAGYAVRLALLPAEKYSDDYQHNHHVLPKIIPVQELATDALPDIQPTTLVIDALFGTGLTRPLAGLPADVVRHLNASHARVVAIDLPSGLLADAPQPDPEAPVVRAAHTVSFGLPKLAFLLPQNAEYVGEWHLQDIRLSQQFIDHADTPWHFTRYTKPQPDGWAAPHTVPQPELQLPRRNKFAYKNTFGHALLLAGSRGKVGAAVLSSGACLRGGVGLLTVAVPGCGYDIIQTTRPEAMCLADTQADFISELPDLKPYQAIGIGPGLGQEEASRAVLEKLLREAQVPLVIDADALNLLGAHRELLDLLPENTVLTPHLGEFARLTEKTKDDYHRLDLLRDFAQRHRCIVVLKGAYTATAAPDGQVYFNGTGNPGMGTGGSGDVLTGLLLALRADQRLDPLLATRLAVLAHGRAGDLAAAHTGEAGLLAGDLVQHIGPALRELEAGSLG</sequence>
<dbReference type="GO" id="GO:0046496">
    <property type="term" value="P:nicotinamide nucleotide metabolic process"/>
    <property type="evidence" value="ECO:0007669"/>
    <property type="project" value="UniProtKB-UniRule"/>
</dbReference>
<dbReference type="GO" id="GO:0005524">
    <property type="term" value="F:ATP binding"/>
    <property type="evidence" value="ECO:0007669"/>
    <property type="project" value="UniProtKB-UniRule"/>
</dbReference>
<evidence type="ECO:0000256" key="9">
    <source>
        <dbReference type="ARBA" id="ARBA00022958"/>
    </source>
</evidence>
<dbReference type="PROSITE" id="PS51385">
    <property type="entry name" value="YJEF_N"/>
    <property type="match status" value="1"/>
</dbReference>
<feature type="binding site" evidence="18">
    <location>
        <position position="157"/>
    </location>
    <ligand>
        <name>(6S)-NADPHX</name>
        <dbReference type="ChEBI" id="CHEBI:64076"/>
    </ligand>
</feature>
<dbReference type="PROSITE" id="PS01050">
    <property type="entry name" value="YJEF_C_2"/>
    <property type="match status" value="1"/>
</dbReference>
<evidence type="ECO:0000256" key="6">
    <source>
        <dbReference type="ARBA" id="ARBA00022741"/>
    </source>
</evidence>
<dbReference type="InterPro" id="IPR036652">
    <property type="entry name" value="YjeF_N_dom_sf"/>
</dbReference>
<comment type="similarity">
    <text evidence="4 19">In the C-terminal section; belongs to the NnrD/CARKD family.</text>
</comment>
<feature type="binding site" evidence="18">
    <location>
        <begin position="59"/>
        <end position="63"/>
    </location>
    <ligand>
        <name>(6S)-NADPHX</name>
        <dbReference type="ChEBI" id="CHEBI:64076"/>
    </ligand>
</feature>
<keyword evidence="8 17" id="KW-0521">NADP</keyword>
<evidence type="ECO:0000256" key="15">
    <source>
        <dbReference type="ARBA" id="ARBA00048238"/>
    </source>
</evidence>
<comment type="function">
    <text evidence="14 19">Bifunctional enzyme that catalyzes the epimerization of the S- and R-forms of NAD(P)HX and the dehydration of the S-form of NAD(P)HX at the expense of ADP, which is converted to AMP. This allows the repair of both epimers of NAD(P)HX, a damaged form of NAD(P)H that is a result of enzymatic or heat-dependent hydration.</text>
</comment>
<feature type="binding site" evidence="18">
    <location>
        <position position="60"/>
    </location>
    <ligand>
        <name>K(+)</name>
        <dbReference type="ChEBI" id="CHEBI:29103"/>
    </ligand>
</feature>
<feature type="domain" description="YjeF C-terminal" evidence="20">
    <location>
        <begin position="240"/>
        <end position="514"/>
    </location>
</feature>
<feature type="domain" description="YjeF N-terminal" evidence="21">
    <location>
        <begin position="9"/>
        <end position="216"/>
    </location>
</feature>
<feature type="binding site" evidence="17">
    <location>
        <position position="275"/>
    </location>
    <ligand>
        <name>(6S)-NADPHX</name>
        <dbReference type="ChEBI" id="CHEBI:64076"/>
    </ligand>
</feature>
<evidence type="ECO:0000256" key="7">
    <source>
        <dbReference type="ARBA" id="ARBA00022840"/>
    </source>
</evidence>
<comment type="function">
    <text evidence="18">Catalyzes the epimerization of the S- and R-forms of NAD(P)HX, a damaged form of NAD(P)H that is a result of enzymatic or heat-dependent hydration. This is a prerequisite for the S-specific NAD(P)H-hydrate dehydratase to allow the repair of both epimers of NAD(P)HX.</text>
</comment>
<evidence type="ECO:0000256" key="1">
    <source>
        <dbReference type="ARBA" id="ARBA00000013"/>
    </source>
</evidence>
<comment type="function">
    <text evidence="17">Catalyzes the dehydration of the S-form of NAD(P)HX at the expense of ADP, which is converted to AMP. Together with NAD(P)HX epimerase, which catalyzes the epimerization of the S- and R-forms, the enzyme allows the repair of both epimers of NAD(P)HX, a damaged form of NAD(P)H that is a result of enzymatic or heat-dependent hydration.</text>
</comment>
<keyword evidence="13" id="KW-0511">Multifunctional enzyme</keyword>
<feature type="binding site" evidence="17">
    <location>
        <position position="338"/>
    </location>
    <ligand>
        <name>(6S)-NADPHX</name>
        <dbReference type="ChEBI" id="CHEBI:64076"/>
    </ligand>
</feature>
<evidence type="ECO:0000256" key="3">
    <source>
        <dbReference type="ARBA" id="ARBA00006001"/>
    </source>
</evidence>
<dbReference type="Gene3D" id="3.40.1190.20">
    <property type="match status" value="1"/>
</dbReference>
<evidence type="ECO:0000256" key="11">
    <source>
        <dbReference type="ARBA" id="ARBA00023235"/>
    </source>
</evidence>
<protein>
    <recommendedName>
        <fullName evidence="19">Bifunctional NAD(P)H-hydrate repair enzyme</fullName>
    </recommendedName>
    <alternativeName>
        <fullName evidence="19">Nicotinamide nucleotide repair protein</fullName>
    </alternativeName>
    <domain>
        <recommendedName>
            <fullName evidence="19">ADP-dependent (S)-NAD(P)H-hydrate dehydratase</fullName>
            <ecNumber evidence="19">4.2.1.136</ecNumber>
        </recommendedName>
        <alternativeName>
            <fullName evidence="19">ADP-dependent NAD(P)HX dehydratase</fullName>
        </alternativeName>
    </domain>
    <domain>
        <recommendedName>
            <fullName evidence="19">NAD(P)H-hydrate epimerase</fullName>
            <ecNumber evidence="19">5.1.99.6</ecNumber>
        </recommendedName>
    </domain>
</protein>
<dbReference type="InterPro" id="IPR030677">
    <property type="entry name" value="Nnr"/>
</dbReference>
<evidence type="ECO:0000256" key="4">
    <source>
        <dbReference type="ARBA" id="ARBA00009524"/>
    </source>
</evidence>
<evidence type="ECO:0000256" key="18">
    <source>
        <dbReference type="HAMAP-Rule" id="MF_01966"/>
    </source>
</evidence>
<evidence type="ECO:0000313" key="23">
    <source>
        <dbReference type="Proteomes" id="UP000317624"/>
    </source>
</evidence>
<evidence type="ECO:0000256" key="12">
    <source>
        <dbReference type="ARBA" id="ARBA00023239"/>
    </source>
</evidence>
<proteinExistence type="inferred from homology"/>
<dbReference type="Pfam" id="PF03853">
    <property type="entry name" value="YjeF_N"/>
    <property type="match status" value="1"/>
</dbReference>
<comment type="caution">
    <text evidence="18">Lacks conserved residue(s) required for the propagation of feature annotation.</text>
</comment>
<dbReference type="EC" id="5.1.99.6" evidence="19"/>
<comment type="cofactor">
    <cofactor evidence="17">
        <name>Mg(2+)</name>
        <dbReference type="ChEBI" id="CHEBI:18420"/>
    </cofactor>
</comment>
<evidence type="ECO:0000256" key="17">
    <source>
        <dbReference type="HAMAP-Rule" id="MF_01965"/>
    </source>
</evidence>
<dbReference type="Pfam" id="PF01256">
    <property type="entry name" value="Carb_kinase"/>
    <property type="match status" value="1"/>
</dbReference>
<comment type="catalytic activity">
    <reaction evidence="15 17 19">
        <text>(6S)-NADHX + ADP = AMP + phosphate + NADH + H(+)</text>
        <dbReference type="Rhea" id="RHEA:32223"/>
        <dbReference type="ChEBI" id="CHEBI:15378"/>
        <dbReference type="ChEBI" id="CHEBI:43474"/>
        <dbReference type="ChEBI" id="CHEBI:57945"/>
        <dbReference type="ChEBI" id="CHEBI:64074"/>
        <dbReference type="ChEBI" id="CHEBI:456215"/>
        <dbReference type="ChEBI" id="CHEBI:456216"/>
        <dbReference type="EC" id="4.2.1.136"/>
    </reaction>
</comment>
<dbReference type="Gene3D" id="3.40.50.10260">
    <property type="entry name" value="YjeF N-terminal domain"/>
    <property type="match status" value="1"/>
</dbReference>
<keyword evidence="11 18" id="KW-0413">Isomerase</keyword>
<dbReference type="InterPro" id="IPR004443">
    <property type="entry name" value="YjeF_N_dom"/>
</dbReference>
<dbReference type="InterPro" id="IPR000631">
    <property type="entry name" value="CARKD"/>
</dbReference>
<dbReference type="NCBIfam" id="TIGR00197">
    <property type="entry name" value="yjeF_nterm"/>
    <property type="match status" value="1"/>
</dbReference>
<dbReference type="PANTHER" id="PTHR12592:SF0">
    <property type="entry name" value="ATP-DEPENDENT (S)-NAD(P)H-HYDRATE DEHYDRATASE"/>
    <property type="match status" value="1"/>
</dbReference>
<evidence type="ECO:0000256" key="8">
    <source>
        <dbReference type="ARBA" id="ARBA00022857"/>
    </source>
</evidence>
<dbReference type="OrthoDB" id="9806925at2"/>
<evidence type="ECO:0000256" key="2">
    <source>
        <dbReference type="ARBA" id="ARBA00000909"/>
    </source>
</evidence>
<dbReference type="RefSeq" id="WP_144846370.1">
    <property type="nucleotide sequence ID" value="NZ_VMRJ01000002.1"/>
</dbReference>
<dbReference type="HAMAP" id="MF_01966">
    <property type="entry name" value="NADHX_epimerase"/>
    <property type="match status" value="1"/>
</dbReference>
<keyword evidence="10 17" id="KW-0520">NAD</keyword>
<dbReference type="PANTHER" id="PTHR12592">
    <property type="entry name" value="ATP-DEPENDENT (S)-NAD(P)H-HYDRATE DEHYDRATASE FAMILY MEMBER"/>
    <property type="match status" value="1"/>
</dbReference>
<keyword evidence="9 18" id="KW-0630">Potassium</keyword>
<dbReference type="PROSITE" id="PS51383">
    <property type="entry name" value="YJEF_C_3"/>
    <property type="match status" value="1"/>
</dbReference>
<dbReference type="EMBL" id="VMRJ01000002">
    <property type="protein sequence ID" value="TVT41459.1"/>
    <property type="molecule type" value="Genomic_DNA"/>
</dbReference>
<comment type="catalytic activity">
    <reaction evidence="1 18 19">
        <text>(6R)-NADHX = (6S)-NADHX</text>
        <dbReference type="Rhea" id="RHEA:32215"/>
        <dbReference type="ChEBI" id="CHEBI:64074"/>
        <dbReference type="ChEBI" id="CHEBI:64075"/>
        <dbReference type="EC" id="5.1.99.6"/>
    </reaction>
</comment>
<dbReference type="InterPro" id="IPR017953">
    <property type="entry name" value="Carbohydrate_kinase_pred_CS"/>
</dbReference>
<comment type="similarity">
    <text evidence="17">Belongs to the NnrD/CARKD family.</text>
</comment>
<name>A0A558BY86_9BACT</name>
<reference evidence="22 23" key="1">
    <citation type="submission" date="2019-07" db="EMBL/GenBank/DDBJ databases">
        <title>Hymenobacter sp. straun FUR1 Genome sequencing and assembly.</title>
        <authorList>
            <person name="Chhetri G."/>
        </authorList>
    </citation>
    <scope>NUCLEOTIDE SEQUENCE [LARGE SCALE GENOMIC DNA]</scope>
    <source>
        <strain evidence="22 23">Fur1</strain>
    </source>
</reference>
<comment type="cofactor">
    <cofactor evidence="18 19">
        <name>K(+)</name>
        <dbReference type="ChEBI" id="CHEBI:29103"/>
    </cofactor>
    <text evidence="18 19">Binds 1 potassium ion per subunit.</text>
</comment>
<keyword evidence="23" id="KW-1185">Reference proteome</keyword>
<comment type="catalytic activity">
    <reaction evidence="16 17 19">
        <text>(6S)-NADPHX + ADP = AMP + phosphate + NADPH + H(+)</text>
        <dbReference type="Rhea" id="RHEA:32235"/>
        <dbReference type="ChEBI" id="CHEBI:15378"/>
        <dbReference type="ChEBI" id="CHEBI:43474"/>
        <dbReference type="ChEBI" id="CHEBI:57783"/>
        <dbReference type="ChEBI" id="CHEBI:64076"/>
        <dbReference type="ChEBI" id="CHEBI:456215"/>
        <dbReference type="ChEBI" id="CHEBI:456216"/>
        <dbReference type="EC" id="4.2.1.136"/>
    </reaction>
</comment>
<feature type="binding site" evidence="17">
    <location>
        <position position="453"/>
    </location>
    <ligand>
        <name>AMP</name>
        <dbReference type="ChEBI" id="CHEBI:456215"/>
    </ligand>
</feature>
<dbReference type="GO" id="GO:0052855">
    <property type="term" value="F:ADP-dependent NAD(P)H-hydrate dehydratase activity"/>
    <property type="evidence" value="ECO:0007669"/>
    <property type="project" value="UniProtKB-UniRule"/>
</dbReference>
<dbReference type="CDD" id="cd01171">
    <property type="entry name" value="YXKO-related"/>
    <property type="match status" value="1"/>
</dbReference>
<dbReference type="SUPFAM" id="SSF53613">
    <property type="entry name" value="Ribokinase-like"/>
    <property type="match status" value="1"/>
</dbReference>
<dbReference type="SUPFAM" id="SSF64153">
    <property type="entry name" value="YjeF N-terminal domain-like"/>
    <property type="match status" value="1"/>
</dbReference>
<comment type="similarity">
    <text evidence="3 19">In the N-terminal section; belongs to the NnrE/AIBP family.</text>
</comment>
<comment type="similarity">
    <text evidence="18">Belongs to the NnrE/AIBP family.</text>
</comment>
<feature type="binding site" evidence="17">
    <location>
        <begin position="424"/>
        <end position="428"/>
    </location>
    <ligand>
        <name>AMP</name>
        <dbReference type="ChEBI" id="CHEBI:456215"/>
    </ligand>
</feature>